<proteinExistence type="predicted"/>
<accession>A0A9D9H2P9</accession>
<sequence>IILLLILTILFTPIKYKLNFSRFEDTFSDGEVSWLFGRIKAIFSYTSDNGLKYNIKFFTKRFDSEEDLENSEAVIEATEKKVEEKPKKEAEVKYRKPKEREVKKEPTKENVLKESKESTPKRVSISNLEENLPKEDIKPKEEAPKKKPTKKAKKEDSIFKKINAIENKREILKAFIAFIKGIFKSVKPKDIYANMEIGLGEPSYTGYMMGAYGIGKAKYGKNVTIKPYYEDFKFQGEFRVKGKIRMVSLLYHTLKFVLKKPVFLLIKNIMKGNVI</sequence>
<dbReference type="AlphaFoldDB" id="A0A9D9H2P9"/>
<evidence type="ECO:0000313" key="2">
    <source>
        <dbReference type="EMBL" id="MBO8434256.1"/>
    </source>
</evidence>
<feature type="non-terminal residue" evidence="2">
    <location>
        <position position="1"/>
    </location>
</feature>
<feature type="region of interest" description="Disordered" evidence="1">
    <location>
        <begin position="96"/>
        <end position="152"/>
    </location>
</feature>
<feature type="compositionally biased region" description="Basic and acidic residues" evidence="1">
    <location>
        <begin position="131"/>
        <end position="145"/>
    </location>
</feature>
<reference evidence="2" key="2">
    <citation type="journal article" date="2021" name="PeerJ">
        <title>Extensive microbial diversity within the chicken gut microbiome revealed by metagenomics and culture.</title>
        <authorList>
            <person name="Gilroy R."/>
            <person name="Ravi A."/>
            <person name="Getino M."/>
            <person name="Pursley I."/>
            <person name="Horton D.L."/>
            <person name="Alikhan N.F."/>
            <person name="Baker D."/>
            <person name="Gharbi K."/>
            <person name="Hall N."/>
            <person name="Watson M."/>
            <person name="Adriaenssens E.M."/>
            <person name="Foster-Nyarko E."/>
            <person name="Jarju S."/>
            <person name="Secka A."/>
            <person name="Antonio M."/>
            <person name="Oren A."/>
            <person name="Chaudhuri R.R."/>
            <person name="La Ragione R."/>
            <person name="Hildebrand F."/>
            <person name="Pallen M.J."/>
        </authorList>
    </citation>
    <scope>NUCLEOTIDE SEQUENCE</scope>
    <source>
        <strain evidence="2">F6-4510</strain>
    </source>
</reference>
<gene>
    <name evidence="2" type="ORF">IAC55_02890</name>
</gene>
<evidence type="ECO:0000256" key="1">
    <source>
        <dbReference type="SAM" id="MobiDB-lite"/>
    </source>
</evidence>
<evidence type="ECO:0000313" key="3">
    <source>
        <dbReference type="Proteomes" id="UP000823611"/>
    </source>
</evidence>
<evidence type="ECO:0008006" key="4">
    <source>
        <dbReference type="Google" id="ProtNLM"/>
    </source>
</evidence>
<protein>
    <recommendedName>
        <fullName evidence="4">DUF2953 domain-containing protein</fullName>
    </recommendedName>
</protein>
<comment type="caution">
    <text evidence="2">The sequence shown here is derived from an EMBL/GenBank/DDBJ whole genome shotgun (WGS) entry which is preliminary data.</text>
</comment>
<name>A0A9D9H2P9_9FIRM</name>
<organism evidence="2 3">
    <name type="scientific">Candidatus Fimicola merdigallinarum</name>
    <dbReference type="NCBI Taxonomy" id="2840819"/>
    <lineage>
        <taxon>Bacteria</taxon>
        <taxon>Bacillati</taxon>
        <taxon>Bacillota</taxon>
        <taxon>Clostridia</taxon>
        <taxon>Lachnospirales</taxon>
        <taxon>Lachnospiraceae</taxon>
        <taxon>Lachnospiraceae incertae sedis</taxon>
        <taxon>Candidatus Fimicola</taxon>
    </lineage>
</organism>
<dbReference type="Proteomes" id="UP000823611">
    <property type="component" value="Unassembled WGS sequence"/>
</dbReference>
<reference evidence="2" key="1">
    <citation type="submission" date="2020-10" db="EMBL/GenBank/DDBJ databases">
        <authorList>
            <person name="Gilroy R."/>
        </authorList>
    </citation>
    <scope>NUCLEOTIDE SEQUENCE</scope>
    <source>
        <strain evidence="2">F6-4510</strain>
    </source>
</reference>
<feature type="compositionally biased region" description="Basic and acidic residues" evidence="1">
    <location>
        <begin position="96"/>
        <end position="120"/>
    </location>
</feature>
<dbReference type="EMBL" id="JADIMX010000055">
    <property type="protein sequence ID" value="MBO8434256.1"/>
    <property type="molecule type" value="Genomic_DNA"/>
</dbReference>